<keyword evidence="2" id="KW-1185">Reference proteome</keyword>
<gene>
    <name evidence="1" type="ORF">GYN08_18775</name>
</gene>
<dbReference type="Proteomes" id="UP000800303">
    <property type="component" value="Unassembled WGS sequence"/>
</dbReference>
<evidence type="ECO:0008006" key="3">
    <source>
        <dbReference type="Google" id="ProtNLM"/>
    </source>
</evidence>
<evidence type="ECO:0000313" key="2">
    <source>
        <dbReference type="Proteomes" id="UP000800303"/>
    </source>
</evidence>
<sequence>MDEIEYAQERKTWKIIPNGMLLRLKSGQEYKFVLNNRKNAIDFINKKAQSY</sequence>
<organism evidence="1 2">
    <name type="scientific">Saccharibacillus alkalitolerans</name>
    <dbReference type="NCBI Taxonomy" id="2705290"/>
    <lineage>
        <taxon>Bacteria</taxon>
        <taxon>Bacillati</taxon>
        <taxon>Bacillota</taxon>
        <taxon>Bacilli</taxon>
        <taxon>Bacillales</taxon>
        <taxon>Paenibacillaceae</taxon>
        <taxon>Saccharibacillus</taxon>
    </lineage>
</organism>
<proteinExistence type="predicted"/>
<reference evidence="1 2" key="1">
    <citation type="submission" date="2020-01" db="EMBL/GenBank/DDBJ databases">
        <title>Polyphasic characterisation and genomic insights into a novel alkali tolerant bacterium VR-M41.</title>
        <authorList>
            <person name="Vemuluri V.R."/>
        </authorList>
    </citation>
    <scope>NUCLEOTIDE SEQUENCE [LARGE SCALE GENOMIC DNA]</scope>
    <source>
        <strain evidence="1 2">VR-M41</strain>
    </source>
</reference>
<evidence type="ECO:0000313" key="1">
    <source>
        <dbReference type="EMBL" id="NGZ77339.1"/>
    </source>
</evidence>
<comment type="caution">
    <text evidence="1">The sequence shown here is derived from an EMBL/GenBank/DDBJ whole genome shotgun (WGS) entry which is preliminary data.</text>
</comment>
<dbReference type="RefSeq" id="WP_166277553.1">
    <property type="nucleotide sequence ID" value="NZ_JAAFGS010000008.1"/>
</dbReference>
<protein>
    <recommendedName>
        <fullName evidence="3">YcxB-like protein domain-containing protein</fullName>
    </recommendedName>
</protein>
<accession>A0ABX0FCQ1</accession>
<dbReference type="EMBL" id="JAAFGS010000008">
    <property type="protein sequence ID" value="NGZ77339.1"/>
    <property type="molecule type" value="Genomic_DNA"/>
</dbReference>
<name>A0ABX0FCQ1_9BACL</name>